<reference evidence="2" key="1">
    <citation type="submission" date="2011-07" db="EMBL/GenBank/DDBJ databases">
        <title>Divergent evolution of antigenic variation in African trypanosomes.</title>
        <authorList>
            <person name="Jackson A.P."/>
            <person name="Berry A."/>
            <person name="Allison H.C."/>
            <person name="Burton P."/>
            <person name="Anderson J."/>
            <person name="Aslett M."/>
            <person name="Brown R."/>
            <person name="Corton N."/>
            <person name="Harris D."/>
            <person name="Hauser H."/>
            <person name="Gamble J."/>
            <person name="Gilderthorp R."/>
            <person name="McQuillan J."/>
            <person name="Quail M.A."/>
            <person name="Sanders M."/>
            <person name="Van Tonder A."/>
            <person name="Ginger M.L."/>
            <person name="Donelson J.E."/>
            <person name="Field M.C."/>
            <person name="Barry J.D."/>
            <person name="Berriman M."/>
            <person name="Hertz-Fowler C."/>
        </authorList>
    </citation>
    <scope>NUCLEOTIDE SEQUENCE [LARGE SCALE GENOMIC DNA]</scope>
    <source>
        <strain evidence="2">IL3000</strain>
    </source>
</reference>
<gene>
    <name evidence="1" type="ORF">TCIL3000_0_25760</name>
</gene>
<dbReference type="Proteomes" id="UP000000702">
    <property type="component" value="Unassembled WGS sequence"/>
</dbReference>
<accession>F9W397</accession>
<dbReference type="AlphaFoldDB" id="F9W397"/>
<reference evidence="1 2" key="2">
    <citation type="journal article" date="2012" name="Proc. Natl. Acad. Sci. U.S.A.">
        <title>Antigenic diversity is generated by distinct evolutionary mechanisms in African trypanosome species.</title>
        <authorList>
            <person name="Jackson A.P."/>
            <person name="Berry A."/>
            <person name="Aslett M."/>
            <person name="Allison H.C."/>
            <person name="Burton P."/>
            <person name="Vavrova-Anderson J."/>
            <person name="Brown R."/>
            <person name="Browne H."/>
            <person name="Corton N."/>
            <person name="Hauser H."/>
            <person name="Gamble J."/>
            <person name="Gilderthorp R."/>
            <person name="Marcello L."/>
            <person name="McQuillan J."/>
            <person name="Otto T.D."/>
            <person name="Quail M.A."/>
            <person name="Sanders M.J."/>
            <person name="van Tonder A."/>
            <person name="Ginger M.L."/>
            <person name="Field M.C."/>
            <person name="Barry J.D."/>
            <person name="Hertz-Fowler C."/>
            <person name="Berriman M."/>
        </authorList>
    </citation>
    <scope>NUCLEOTIDE SEQUENCE [LARGE SCALE GENOMIC DNA]</scope>
    <source>
        <strain evidence="1 2">IL3000</strain>
    </source>
</reference>
<comment type="caution">
    <text evidence="1">The sequence shown here is derived from an EMBL/GenBank/DDBJ whole genome shotgun (WGS) entry which is preliminary data.</text>
</comment>
<dbReference type="EMBL" id="CAEQ01000376">
    <property type="protein sequence ID" value="CCD11605.1"/>
    <property type="molecule type" value="Genomic_DNA"/>
</dbReference>
<organism evidence="1 2">
    <name type="scientific">Trypanosoma congolense (strain IL3000)</name>
    <dbReference type="NCBI Taxonomy" id="1068625"/>
    <lineage>
        <taxon>Eukaryota</taxon>
        <taxon>Discoba</taxon>
        <taxon>Euglenozoa</taxon>
        <taxon>Kinetoplastea</taxon>
        <taxon>Metakinetoplastina</taxon>
        <taxon>Trypanosomatida</taxon>
        <taxon>Trypanosomatidae</taxon>
        <taxon>Trypanosoma</taxon>
        <taxon>Nannomonas</taxon>
    </lineage>
</organism>
<proteinExistence type="predicted"/>
<dbReference type="VEuPathDB" id="TriTrypDB:TcIL3000_0_25760"/>
<sequence length="180" mass="19181">MQERNDNRVIGNGSLSAASGAEGFELHGGLCDPYEGKVGEAAKLTADGVTKTNQTAASFSHAAIGRVCASCSVGHPKRSDSGNAAFVVATPQKPKHGRVLEKRQVHAGYQKAKGLKQMGERSCRTVAPLSEAASCDIKRRVVGYWPQSFTCTRSFIGMRRSNTKAEQHLAGTTDATTRET</sequence>
<evidence type="ECO:0000313" key="1">
    <source>
        <dbReference type="EMBL" id="CCD11605.1"/>
    </source>
</evidence>
<name>F9W397_TRYCI</name>
<keyword evidence="2" id="KW-1185">Reference proteome</keyword>
<protein>
    <submittedName>
        <fullName evidence="1">WGS project CAEQ00000000 data, annotated contig 1022</fullName>
    </submittedName>
</protein>
<evidence type="ECO:0000313" key="2">
    <source>
        <dbReference type="Proteomes" id="UP000000702"/>
    </source>
</evidence>